<comment type="catalytic activity">
    <reaction evidence="4">
        <text>a fatty acyl-CoA + H2O = a fatty acid + CoA + H(+)</text>
        <dbReference type="Rhea" id="RHEA:16781"/>
        <dbReference type="ChEBI" id="CHEBI:15377"/>
        <dbReference type="ChEBI" id="CHEBI:15378"/>
        <dbReference type="ChEBI" id="CHEBI:28868"/>
        <dbReference type="ChEBI" id="CHEBI:57287"/>
        <dbReference type="ChEBI" id="CHEBI:77636"/>
    </reaction>
</comment>
<gene>
    <name evidence="6" type="primary">pikAV_1</name>
    <name evidence="6" type="ORF">NRB56_13550</name>
</gene>
<proteinExistence type="inferred from homology"/>
<dbReference type="GO" id="GO:0016787">
    <property type="term" value="F:hydrolase activity"/>
    <property type="evidence" value="ECO:0007669"/>
    <property type="project" value="UniProtKB-KW"/>
</dbReference>
<accession>A0A7K0DJ02</accession>
<feature type="domain" description="Thioesterase TesA-like" evidence="5">
    <location>
        <begin position="22"/>
        <end position="243"/>
    </location>
</feature>
<comment type="similarity">
    <text evidence="1">Belongs to the thioesterase family.</text>
</comment>
<dbReference type="RefSeq" id="WP_319942667.1">
    <property type="nucleotide sequence ID" value="NZ_WEGI01000003.1"/>
</dbReference>
<dbReference type="PANTHER" id="PTHR11487:SF0">
    <property type="entry name" value="S-ACYL FATTY ACID SYNTHASE THIOESTERASE, MEDIUM CHAIN"/>
    <property type="match status" value="1"/>
</dbReference>
<evidence type="ECO:0000313" key="7">
    <source>
        <dbReference type="Proteomes" id="UP000431401"/>
    </source>
</evidence>
<evidence type="ECO:0000256" key="2">
    <source>
        <dbReference type="ARBA" id="ARBA00015007"/>
    </source>
</evidence>
<dbReference type="InterPro" id="IPR029058">
    <property type="entry name" value="AB_hydrolase_fold"/>
</dbReference>
<evidence type="ECO:0000256" key="1">
    <source>
        <dbReference type="ARBA" id="ARBA00007169"/>
    </source>
</evidence>
<reference evidence="6 7" key="1">
    <citation type="submission" date="2019-10" db="EMBL/GenBank/DDBJ databases">
        <title>Nocardia macrotermitis sp. nov. and Nocardia aurantia sp. nov., isolated from the gut of fungus growing-termite Macrotermes natalensis.</title>
        <authorList>
            <person name="Benndorf R."/>
            <person name="Schwitalla J."/>
            <person name="Martin K."/>
            <person name="De Beer W."/>
            <person name="Kaster A.-K."/>
            <person name="Vollmers J."/>
            <person name="Poulsen M."/>
            <person name="Beemelmanns C."/>
        </authorList>
    </citation>
    <scope>NUCLEOTIDE SEQUENCE [LARGE SCALE GENOMIC DNA]</scope>
    <source>
        <strain evidence="6 7">RB56</strain>
    </source>
</reference>
<dbReference type="Gene3D" id="3.40.50.1820">
    <property type="entry name" value="alpha/beta hydrolase"/>
    <property type="match status" value="1"/>
</dbReference>
<dbReference type="AlphaFoldDB" id="A0A7K0DJ02"/>
<evidence type="ECO:0000313" key="6">
    <source>
        <dbReference type="EMBL" id="MQY25796.1"/>
    </source>
</evidence>
<sequence length="255" mass="27553">MISGPWLRRLPPGDGSAAARLICFPHAGGAATTFLPLARLLAPRVEVVGVQNPGRQERYAEPRLESIAALADGVLPSVRAAADRPTVLFGHSMGAIQAFEVVRRLEAEGRSVAALFVSARRAPARWRAETVHRRPDAGLVSEMRLLGGTDGRIFDDEELARMYLPVVRSDYTAVETYRCEPGARVACPIVAVTGDRDPRVPVTDVREWAGHTTAGFRIRVFPGGHFYLTDHAAAVAALVEEVLIAAESGIGFPER</sequence>
<evidence type="ECO:0000256" key="4">
    <source>
        <dbReference type="ARBA" id="ARBA00024293"/>
    </source>
</evidence>
<dbReference type="InterPro" id="IPR012223">
    <property type="entry name" value="TEII"/>
</dbReference>
<protein>
    <recommendedName>
        <fullName evidence="2">Thioesterase TesA</fullName>
    </recommendedName>
</protein>
<keyword evidence="3 6" id="KW-0378">Hydrolase</keyword>
<dbReference type="EMBL" id="WEGI01000003">
    <property type="protein sequence ID" value="MQY25796.1"/>
    <property type="molecule type" value="Genomic_DNA"/>
</dbReference>
<dbReference type="Pfam" id="PF00975">
    <property type="entry name" value="Thioesterase"/>
    <property type="match status" value="1"/>
</dbReference>
<dbReference type="Proteomes" id="UP000431401">
    <property type="component" value="Unassembled WGS sequence"/>
</dbReference>
<comment type="caution">
    <text evidence="6">The sequence shown here is derived from an EMBL/GenBank/DDBJ whole genome shotgun (WGS) entry which is preliminary data.</text>
</comment>
<evidence type="ECO:0000256" key="3">
    <source>
        <dbReference type="ARBA" id="ARBA00022801"/>
    </source>
</evidence>
<dbReference type="GO" id="GO:0008610">
    <property type="term" value="P:lipid biosynthetic process"/>
    <property type="evidence" value="ECO:0007669"/>
    <property type="project" value="TreeGrafter"/>
</dbReference>
<evidence type="ECO:0000259" key="5">
    <source>
        <dbReference type="SMART" id="SM00824"/>
    </source>
</evidence>
<dbReference type="SUPFAM" id="SSF53474">
    <property type="entry name" value="alpha/beta-Hydrolases"/>
    <property type="match status" value="1"/>
</dbReference>
<dbReference type="SMART" id="SM00824">
    <property type="entry name" value="PKS_TE"/>
    <property type="match status" value="1"/>
</dbReference>
<dbReference type="InterPro" id="IPR020802">
    <property type="entry name" value="TesA-like"/>
</dbReference>
<name>A0A7K0DJ02_9NOCA</name>
<keyword evidence="7" id="KW-1185">Reference proteome</keyword>
<dbReference type="InterPro" id="IPR001031">
    <property type="entry name" value="Thioesterase"/>
</dbReference>
<dbReference type="PANTHER" id="PTHR11487">
    <property type="entry name" value="THIOESTERASE"/>
    <property type="match status" value="1"/>
</dbReference>
<organism evidence="6 7">
    <name type="scientific">Nocardia aurantia</name>
    <dbReference type="NCBI Taxonomy" id="2585199"/>
    <lineage>
        <taxon>Bacteria</taxon>
        <taxon>Bacillati</taxon>
        <taxon>Actinomycetota</taxon>
        <taxon>Actinomycetes</taxon>
        <taxon>Mycobacteriales</taxon>
        <taxon>Nocardiaceae</taxon>
        <taxon>Nocardia</taxon>
    </lineage>
</organism>